<sequence length="48" mass="5886">MIELRWKKQLSYQEIAAELLTTSEIIQQKLHRARKALRKQMNDWMNEN</sequence>
<evidence type="ECO:0000313" key="3">
    <source>
        <dbReference type="Proteomes" id="UP000193834"/>
    </source>
</evidence>
<dbReference type="Pfam" id="PF04545">
    <property type="entry name" value="Sigma70_r4"/>
    <property type="match status" value="1"/>
</dbReference>
<dbReference type="GO" id="GO:0003700">
    <property type="term" value="F:DNA-binding transcription factor activity"/>
    <property type="evidence" value="ECO:0007669"/>
    <property type="project" value="InterPro"/>
</dbReference>
<dbReference type="RefSeq" id="WP_425320326.1">
    <property type="nucleotide sequence ID" value="NZ_FXAZ01000001.1"/>
</dbReference>
<accession>A0A1X7I1D1</accession>
<gene>
    <name evidence="2" type="ORF">SAMN06295960_0035</name>
</gene>
<dbReference type="Gene3D" id="1.10.10.10">
    <property type="entry name" value="Winged helix-like DNA-binding domain superfamily/Winged helix DNA-binding domain"/>
    <property type="match status" value="1"/>
</dbReference>
<evidence type="ECO:0000259" key="1">
    <source>
        <dbReference type="Pfam" id="PF04545"/>
    </source>
</evidence>
<dbReference type="InterPro" id="IPR007630">
    <property type="entry name" value="RNA_pol_sigma70_r4"/>
</dbReference>
<feature type="domain" description="RNA polymerase sigma-70 region 4" evidence="1">
    <location>
        <begin position="2"/>
        <end position="39"/>
    </location>
</feature>
<dbReference type="InterPro" id="IPR013324">
    <property type="entry name" value="RNA_pol_sigma_r3/r4-like"/>
</dbReference>
<reference evidence="2 3" key="1">
    <citation type="submission" date="2017-04" db="EMBL/GenBank/DDBJ databases">
        <authorList>
            <person name="Afonso C.L."/>
            <person name="Miller P.J."/>
            <person name="Scott M.A."/>
            <person name="Spackman E."/>
            <person name="Goraichik I."/>
            <person name="Dimitrov K.M."/>
            <person name="Suarez D.L."/>
            <person name="Swayne D.E."/>
        </authorList>
    </citation>
    <scope>NUCLEOTIDE SEQUENCE [LARGE SCALE GENOMIC DNA]</scope>
    <source>
        <strain evidence="2 3">11</strain>
    </source>
</reference>
<dbReference type="AlphaFoldDB" id="A0A1X7I1D1"/>
<evidence type="ECO:0000313" key="2">
    <source>
        <dbReference type="EMBL" id="SMG07934.1"/>
    </source>
</evidence>
<name>A0A1X7I1D1_9BACL</name>
<dbReference type="STRING" id="1852522.SAMN06295960_0035"/>
<dbReference type="Proteomes" id="UP000193834">
    <property type="component" value="Unassembled WGS sequence"/>
</dbReference>
<proteinExistence type="predicted"/>
<dbReference type="EMBL" id="FXAZ01000001">
    <property type="protein sequence ID" value="SMG07934.1"/>
    <property type="molecule type" value="Genomic_DNA"/>
</dbReference>
<dbReference type="InterPro" id="IPR036388">
    <property type="entry name" value="WH-like_DNA-bd_sf"/>
</dbReference>
<keyword evidence="3" id="KW-1185">Reference proteome</keyword>
<dbReference type="SUPFAM" id="SSF88659">
    <property type="entry name" value="Sigma3 and sigma4 domains of RNA polymerase sigma factors"/>
    <property type="match status" value="1"/>
</dbReference>
<dbReference type="GO" id="GO:0006352">
    <property type="term" value="P:DNA-templated transcription initiation"/>
    <property type="evidence" value="ECO:0007669"/>
    <property type="project" value="InterPro"/>
</dbReference>
<protein>
    <submittedName>
        <fullName evidence="2">Sigma-70, region 4</fullName>
    </submittedName>
</protein>
<organism evidence="2 3">
    <name type="scientific">Paenibacillus aquistagni</name>
    <dbReference type="NCBI Taxonomy" id="1852522"/>
    <lineage>
        <taxon>Bacteria</taxon>
        <taxon>Bacillati</taxon>
        <taxon>Bacillota</taxon>
        <taxon>Bacilli</taxon>
        <taxon>Bacillales</taxon>
        <taxon>Paenibacillaceae</taxon>
        <taxon>Paenibacillus</taxon>
    </lineage>
</organism>